<name>A0ABD0VBT4_DENTH</name>
<keyword evidence="2" id="KW-1185">Reference proteome</keyword>
<dbReference type="EMBL" id="JANQDX010000006">
    <property type="protein sequence ID" value="KAL0922420.1"/>
    <property type="molecule type" value="Genomic_DNA"/>
</dbReference>
<dbReference type="AlphaFoldDB" id="A0ABD0VBT4"/>
<dbReference type="Proteomes" id="UP001552299">
    <property type="component" value="Unassembled WGS sequence"/>
</dbReference>
<reference evidence="1 2" key="1">
    <citation type="journal article" date="2024" name="Plant Biotechnol. J.">
        <title>Dendrobium thyrsiflorum genome and its molecular insights into genes involved in important horticultural traits.</title>
        <authorList>
            <person name="Chen B."/>
            <person name="Wang J.Y."/>
            <person name="Zheng P.J."/>
            <person name="Li K.L."/>
            <person name="Liang Y.M."/>
            <person name="Chen X.F."/>
            <person name="Zhang C."/>
            <person name="Zhao X."/>
            <person name="He X."/>
            <person name="Zhang G.Q."/>
            <person name="Liu Z.J."/>
            <person name="Xu Q."/>
        </authorList>
    </citation>
    <scope>NUCLEOTIDE SEQUENCE [LARGE SCALE GENOMIC DNA]</scope>
    <source>
        <strain evidence="1">GZMU011</strain>
    </source>
</reference>
<gene>
    <name evidence="1" type="ORF">M5K25_006405</name>
</gene>
<evidence type="ECO:0000313" key="2">
    <source>
        <dbReference type="Proteomes" id="UP001552299"/>
    </source>
</evidence>
<accession>A0ABD0VBT4</accession>
<comment type="caution">
    <text evidence="1">The sequence shown here is derived from an EMBL/GenBank/DDBJ whole genome shotgun (WGS) entry which is preliminary data.</text>
</comment>
<evidence type="ECO:0000313" key="1">
    <source>
        <dbReference type="EMBL" id="KAL0922420.1"/>
    </source>
</evidence>
<protein>
    <submittedName>
        <fullName evidence="1">Uncharacterized protein</fullName>
    </submittedName>
</protein>
<sequence length="157" mass="18298">MLKIFSVVHYLSKYVEEEYAQSWIVYSCGEVSCDHVKELLRRMDIKAELTQALNDWNNEFVKIKYLQGEYKQKYDDKTNKVKTVEEKLVECRAELTTMITSSSLQNQQMETRDHIYAVEVKVLELHCIEEGFIQGFLKGVHLVQRKTGVEVEGLSPS</sequence>
<organism evidence="1 2">
    <name type="scientific">Dendrobium thyrsiflorum</name>
    <name type="common">Pinecone-like raceme dendrobium</name>
    <name type="synonym">Orchid</name>
    <dbReference type="NCBI Taxonomy" id="117978"/>
    <lineage>
        <taxon>Eukaryota</taxon>
        <taxon>Viridiplantae</taxon>
        <taxon>Streptophyta</taxon>
        <taxon>Embryophyta</taxon>
        <taxon>Tracheophyta</taxon>
        <taxon>Spermatophyta</taxon>
        <taxon>Magnoliopsida</taxon>
        <taxon>Liliopsida</taxon>
        <taxon>Asparagales</taxon>
        <taxon>Orchidaceae</taxon>
        <taxon>Epidendroideae</taxon>
        <taxon>Malaxideae</taxon>
        <taxon>Dendrobiinae</taxon>
        <taxon>Dendrobium</taxon>
    </lineage>
</organism>
<proteinExistence type="predicted"/>